<keyword evidence="1" id="KW-0472">Membrane</keyword>
<accession>A0A1F6Y5I5</accession>
<reference evidence="2 3" key="1">
    <citation type="journal article" date="2016" name="Nat. Commun.">
        <title>Thousands of microbial genomes shed light on interconnected biogeochemical processes in an aquifer system.</title>
        <authorList>
            <person name="Anantharaman K."/>
            <person name="Brown C.T."/>
            <person name="Hug L.A."/>
            <person name="Sharon I."/>
            <person name="Castelle C.J."/>
            <person name="Probst A.J."/>
            <person name="Thomas B.C."/>
            <person name="Singh A."/>
            <person name="Wilkins M.J."/>
            <person name="Karaoz U."/>
            <person name="Brodie E.L."/>
            <person name="Williams K.H."/>
            <person name="Hubbard S.S."/>
            <person name="Banfield J.F."/>
        </authorList>
    </citation>
    <scope>NUCLEOTIDE SEQUENCE [LARGE SCALE GENOMIC DNA]</scope>
</reference>
<keyword evidence="1" id="KW-0812">Transmembrane</keyword>
<name>A0A1F6Y5I5_9BACT</name>
<gene>
    <name evidence="2" type="ORF">A3G53_02440</name>
</gene>
<dbReference type="AlphaFoldDB" id="A0A1F6Y5I5"/>
<evidence type="ECO:0000256" key="1">
    <source>
        <dbReference type="SAM" id="Phobius"/>
    </source>
</evidence>
<proteinExistence type="predicted"/>
<comment type="caution">
    <text evidence="2">The sequence shown here is derived from an EMBL/GenBank/DDBJ whole genome shotgun (WGS) entry which is preliminary data.</text>
</comment>
<dbReference type="Proteomes" id="UP000178645">
    <property type="component" value="Unassembled WGS sequence"/>
</dbReference>
<keyword evidence="1" id="KW-1133">Transmembrane helix</keyword>
<evidence type="ECO:0000313" key="3">
    <source>
        <dbReference type="Proteomes" id="UP000178645"/>
    </source>
</evidence>
<feature type="transmembrane region" description="Helical" evidence="1">
    <location>
        <begin position="12"/>
        <end position="34"/>
    </location>
</feature>
<sequence>MSIKKSSLEQKWYYRVAKVFFLLLPFFVVAIIFYKGYLNIDISQKNVGDILQKNGIYIIYMVGGLVLYFLILKGVWRGFLYIAFGGLEDDTRKKIVAAAQSANSTIQPAPVKNNGLGIAIFLIFLIIFIIYITTFTDTAPSYTGDSSGGGGNKNSQCIPTGCGSLYRCSGDYYLSGVRTGVTGCFPLGSRPSDIYSGWSGTCRQCP</sequence>
<dbReference type="EMBL" id="MFVU01000021">
    <property type="protein sequence ID" value="OGJ01599.1"/>
    <property type="molecule type" value="Genomic_DNA"/>
</dbReference>
<organism evidence="2 3">
    <name type="scientific">Candidatus Nomurabacteria bacterium RIFCSPLOWO2_12_FULL_44_11</name>
    <dbReference type="NCBI Taxonomy" id="1801796"/>
    <lineage>
        <taxon>Bacteria</taxon>
        <taxon>Candidatus Nomuraibacteriota</taxon>
    </lineage>
</organism>
<feature type="transmembrane region" description="Helical" evidence="1">
    <location>
        <begin position="115"/>
        <end position="133"/>
    </location>
</feature>
<evidence type="ECO:0000313" key="2">
    <source>
        <dbReference type="EMBL" id="OGJ01599.1"/>
    </source>
</evidence>
<feature type="transmembrane region" description="Helical" evidence="1">
    <location>
        <begin position="54"/>
        <end position="72"/>
    </location>
</feature>
<protein>
    <submittedName>
        <fullName evidence="2">Uncharacterized protein</fullName>
    </submittedName>
</protein>